<keyword evidence="2" id="KW-1133">Transmembrane helix</keyword>
<evidence type="ECO:0000256" key="2">
    <source>
        <dbReference type="SAM" id="Phobius"/>
    </source>
</evidence>
<dbReference type="RefSeq" id="WP_170163552.1">
    <property type="nucleotide sequence ID" value="NZ_REFR01000009.1"/>
</dbReference>
<comment type="caution">
    <text evidence="4">The sequence shown here is derived from an EMBL/GenBank/DDBJ whole genome shotgun (WGS) entry which is preliminary data.</text>
</comment>
<sequence length="2076" mass="224628">MPYDTTDLEGDVLPPVKDGITASFGPATFGDAHRVRFVHECGADLEHILKDHLGDLPDPAGLVVELVQDSGRMVVPADRWATIRPKAGTAVHVSMIPQGGGSKVLRSVLSIVVTVAAIYATAGILSLPIKTLGTALGNASLSKKLLFGALFGGLTAVGQLALNALLPVRPPSFASEEPKTSAGSLQNRLAPGAPVPDVMGRMRVYPAFAAASYSETEGEDQYQRALFCVGYGPLKIEDIRIGTIPITEFEGTSFAIREGWDDDPDITLFSNEVTTDQFGTLLEPDVEQIFVTQPNTDEVSLDFIFESGLIRINKKGKRFTRSVTVAVDYRLTGETAWSSVNLGSTDPDTGNVRAYLKENLPGFSDPTESYFSTLVADTTNVFTFSAQTQVPRVFTKTLHLPGRGQYDIRLRRSTPPAPANDDNTYFDAVKLAGLRSIKHSNPVADRARSKGLTMIAVKMRLTDQKAGSITNLNCIAQRYYPIWNGIAWIDPRTTRDAGGDMTPHLTRNPAAAFCHVARGPANKRPIPDSRLHMDTIGAWWQACDAIDSRTGEPRWTYDRVVERGTTVGQLLQEIAGAGRARLDGPDGRTGIVRDLPQTDPKGVFTPRNMHSLKGSFTLGETVHGIRVTFANEDNDYQEDTLVVHADGFNETNATSFIDINAPGITRTAQAHVFGRYQLQVLEHRSESVEFEAGIDAMHNRMGDYVLMHYDAPRHGRAAGRIKELVTDGTDRITAIRLDATISVEAATDYSVIIRRPRKQGYTVTAQVARFGAAGETDILPFITPLTDTQAVEEGCLVVLGETDQAARDVIVTAIKPSSDTTFKITALDLAPEVHTVDNEGFPVFPLPSGLNQSGDAPPPSVTNITLTEFLIYDGGLGRLAVAARWDKPESPVPIERVEIYAVEPLSYRKLGETSDTSFTLPGEFTAEETVEIALLAVAPSGMKRPLFQAPRASITLTLEADTVVDLSQLLGQDGGQVIQNAWFNRKTAFWTLTSGWRHDTFIREDGRERNALRHDPVNDDQEYVSGRTEAANRLSGARAVNESFDTFEEEKISVSVYGDTVDTADGFLWIGIAYYRKDGQFIGEVVTPDPILATEVFGASARTFTTPAGAVRGEVFLTLQSHTTGIWYVTGLAGSRRGRAEDDSVLDAGDGPAEPGADATAAATPNFADGGRRWDFNHNATEAWTAVNATLDLEAEEGPGVMRVLPTAADHQIVSPDDLGIDGAKNTGVFIRARRLSGSRQRQIRPRLFWSTTARPGFANEHSRVSPRRLKQTAFDAWAWDLSDSADWTNPNARIKQIRIDLSSFADESFDVDWIGVGRIGNLAAGEAGAPENLVGAAVNTRVGFLDADTNGNVVTLLVDGVAVAGGEVRTNLEPGDPATQKPGEVISAGLDIQAPGTRGGRLLVQFRDADNNITGPIYAPNYLRGTTQWERSAIGGVRIPPGAEKIQILLDRENGKTGAVAARFPSLNRGTVPVYASSHRSDVQEDATKGATFGTDIADADGLIVQDQEWRTSDGQLAMGRLWDFKGSSDLGWSGVNVTVAGAPQGLRITGQTNDAQLRSPTGLTIDGSRYDKVAVRMKRVTPGVGEFFEQPVLYYETAGHGFSEQFVKRRFLRFGDRNARTFVFDMADLTTGGDDWVTSTITALRFDPVTDVGETFEIDWIGVGRVSAPALDVVTANLAEGLQFADFGATDTDLAEVFGFVRLAEAGLAPGDTVSVGCQIIATGTRRGRLEIIFEREDTSDIQSVVSSYAPTHPTDYQQAAIENRIIPPGCDRIRFRLLREAGVPGPVGARRVSMNKGGQFTGWHPVRGDVEKDANRITDTNQIADGAKLGETAKWSAVSDDGGRPQDNATRNLIYRQSLPPGGAATGDIWFDTDDNRLYRRNGGAWQEIANAFDNTSQLADGAGLGTTAIWTSITGSGKPENNATRNTGALADKNTVDTPDVVDEAVTDFGGVNGFTGTINLSSAIQQIAIATLTVPGNPNGVKFFGRATLQNIDQPNPGRTEAAMQLRRKNGGVSVSEVIVTATPNNRTYVINTRVPKFTGEQDYELVLRWFGTTQRIAYSNVRLEIEGTKK</sequence>
<feature type="domain" description="Tip attachment protein J HDII-ins2" evidence="3">
    <location>
        <begin position="291"/>
        <end position="437"/>
    </location>
</feature>
<evidence type="ECO:0000259" key="3">
    <source>
        <dbReference type="Pfam" id="PF24801"/>
    </source>
</evidence>
<gene>
    <name evidence="4" type="ORF">BXY39_0393</name>
</gene>
<accession>A0A3M0CWY0</accession>
<proteinExistence type="predicted"/>
<evidence type="ECO:0000313" key="5">
    <source>
        <dbReference type="Proteomes" id="UP000271227"/>
    </source>
</evidence>
<dbReference type="InParanoid" id="A0A3M0CWY0"/>
<dbReference type="Pfam" id="PF24801">
    <property type="entry name" value="FNIII-A_GpJ"/>
    <property type="match status" value="1"/>
</dbReference>
<dbReference type="InterPro" id="IPR053171">
    <property type="entry name" value="Viral_Tip_Attach_Protein"/>
</dbReference>
<feature type="transmembrane region" description="Helical" evidence="2">
    <location>
        <begin position="104"/>
        <end position="125"/>
    </location>
</feature>
<organism evidence="4 5">
    <name type="scientific">Eilatimonas milleporae</name>
    <dbReference type="NCBI Taxonomy" id="911205"/>
    <lineage>
        <taxon>Bacteria</taxon>
        <taxon>Pseudomonadati</taxon>
        <taxon>Pseudomonadota</taxon>
        <taxon>Alphaproteobacteria</taxon>
        <taxon>Kordiimonadales</taxon>
        <taxon>Kordiimonadaceae</taxon>
        <taxon>Eilatimonas</taxon>
    </lineage>
</organism>
<keyword evidence="2" id="KW-0472">Membrane</keyword>
<evidence type="ECO:0000256" key="1">
    <source>
        <dbReference type="SAM" id="MobiDB-lite"/>
    </source>
</evidence>
<dbReference type="InterPro" id="IPR055385">
    <property type="entry name" value="GpJ_HDII-ins2"/>
</dbReference>
<evidence type="ECO:0000313" key="4">
    <source>
        <dbReference type="EMBL" id="RMB11906.1"/>
    </source>
</evidence>
<dbReference type="PANTHER" id="PTHR36251">
    <property type="entry name" value="FELS-1 PROPHAGE HOST SPECIFICITY PROTEIN-RELATED"/>
    <property type="match status" value="1"/>
</dbReference>
<dbReference type="PANTHER" id="PTHR36251:SF2">
    <property type="entry name" value="GIFSY-2 PROPHAGE HOST SPECIFICITY PROTEIN J, PHAGE LAMBDA"/>
    <property type="match status" value="1"/>
</dbReference>
<dbReference type="EMBL" id="REFR01000009">
    <property type="protein sequence ID" value="RMB11906.1"/>
    <property type="molecule type" value="Genomic_DNA"/>
</dbReference>
<keyword evidence="2" id="KW-0812">Transmembrane</keyword>
<reference evidence="4 5" key="1">
    <citation type="submission" date="2018-10" db="EMBL/GenBank/DDBJ databases">
        <title>Genomic Encyclopedia of Archaeal and Bacterial Type Strains, Phase II (KMG-II): from individual species to whole genera.</title>
        <authorList>
            <person name="Goeker M."/>
        </authorList>
    </citation>
    <scope>NUCLEOTIDE SEQUENCE [LARGE SCALE GENOMIC DNA]</scope>
    <source>
        <strain evidence="4 5">DSM 25217</strain>
    </source>
</reference>
<protein>
    <submittedName>
        <fullName evidence="4">Putative tail protein</fullName>
    </submittedName>
</protein>
<dbReference type="NCBIfam" id="NF040662">
    <property type="entry name" value="attach_TipJ_rel"/>
    <property type="match status" value="1"/>
</dbReference>
<feature type="transmembrane region" description="Helical" evidence="2">
    <location>
        <begin position="145"/>
        <end position="166"/>
    </location>
</feature>
<feature type="compositionally biased region" description="Low complexity" evidence="1">
    <location>
        <begin position="1147"/>
        <end position="1165"/>
    </location>
</feature>
<dbReference type="Proteomes" id="UP000271227">
    <property type="component" value="Unassembled WGS sequence"/>
</dbReference>
<keyword evidence="5" id="KW-1185">Reference proteome</keyword>
<name>A0A3M0CWY0_9PROT</name>
<feature type="region of interest" description="Disordered" evidence="1">
    <location>
        <begin position="1140"/>
        <end position="1170"/>
    </location>
</feature>